<organism evidence="1 2">
    <name type="scientific">Trichuris muris</name>
    <name type="common">Mouse whipworm</name>
    <dbReference type="NCBI Taxonomy" id="70415"/>
    <lineage>
        <taxon>Eukaryota</taxon>
        <taxon>Metazoa</taxon>
        <taxon>Ecdysozoa</taxon>
        <taxon>Nematoda</taxon>
        <taxon>Enoplea</taxon>
        <taxon>Dorylaimia</taxon>
        <taxon>Trichinellida</taxon>
        <taxon>Trichuridae</taxon>
        <taxon>Trichuris</taxon>
    </lineage>
</organism>
<dbReference type="WBParaSite" id="TMUE_3000012765.1">
    <property type="protein sequence ID" value="TMUE_3000012765.1"/>
    <property type="gene ID" value="WBGene00301697"/>
</dbReference>
<dbReference type="PANTHER" id="PTHR47331:SF1">
    <property type="entry name" value="GAG-LIKE PROTEIN"/>
    <property type="match status" value="1"/>
</dbReference>
<evidence type="ECO:0000313" key="1">
    <source>
        <dbReference type="Proteomes" id="UP000046395"/>
    </source>
</evidence>
<evidence type="ECO:0000313" key="2">
    <source>
        <dbReference type="WBParaSite" id="TMUE_3000012765.1"/>
    </source>
</evidence>
<dbReference type="CDD" id="cd00303">
    <property type="entry name" value="retropepsin_like"/>
    <property type="match status" value="1"/>
</dbReference>
<protein>
    <submittedName>
        <fullName evidence="2">Peptidase A2 domain-containing protein</fullName>
    </submittedName>
</protein>
<dbReference type="Proteomes" id="UP000046395">
    <property type="component" value="Unassembled WGS sequence"/>
</dbReference>
<proteinExistence type="predicted"/>
<dbReference type="AlphaFoldDB" id="A0A5S6QZS9"/>
<accession>A0A5S6QZS9</accession>
<sequence length="417" mass="46769">MGCVSYSVNDSTEFRDLDCMVRKRLANETAHFLTAELISIIEYVYGTSTVFGGKKHCDFVWRSAPYAETTVIIPLDVPSLVLCRLKNEQFRFVEKDYASDAWNKDIARQVALRMLFARKEAAPQLIIDGTTEQLNPVPGVNIGTAAIRNYQQDIVCAVVPVQLRCNGRVVDSFALLDSGSEVTLMDSSVAERLQATGSKRQLRIRTVNGEQVVQVRELTCELSSRDGMFNFCLDRAVAVPRLDMGARVLHLRADKAEWQHLKDLPFPSVTSGRVEVLIGMDVPLAHRHYDMRCDSRQRNAPVGLLTPFGWTIVGHIPNASFCSALPNQTTWIGRHACIRHAEPLKILLEQFLNADPLTVQATNAKVAVEERIALKTMEDSLRFNGTRYEIGYFFQIPAAEVALRSQRQSVDGQYFST</sequence>
<dbReference type="InterPro" id="IPR021109">
    <property type="entry name" value="Peptidase_aspartic_dom_sf"/>
</dbReference>
<name>A0A5S6QZS9_TRIMR</name>
<reference evidence="2" key="1">
    <citation type="submission" date="2019-12" db="UniProtKB">
        <authorList>
            <consortium name="WormBaseParasite"/>
        </authorList>
    </citation>
    <scope>IDENTIFICATION</scope>
</reference>
<dbReference type="Pfam" id="PF13650">
    <property type="entry name" value="Asp_protease_2"/>
    <property type="match status" value="1"/>
</dbReference>
<keyword evidence="1" id="KW-1185">Reference proteome</keyword>
<dbReference type="Gene3D" id="2.40.70.10">
    <property type="entry name" value="Acid Proteases"/>
    <property type="match status" value="1"/>
</dbReference>
<dbReference type="PANTHER" id="PTHR47331">
    <property type="entry name" value="PHD-TYPE DOMAIN-CONTAINING PROTEIN"/>
    <property type="match status" value="1"/>
</dbReference>